<evidence type="ECO:0000313" key="1">
    <source>
        <dbReference type="EMBL" id="OIQ69318.1"/>
    </source>
</evidence>
<gene>
    <name evidence="1" type="ORF">GALL_490830</name>
</gene>
<name>A0A1J5PDB0_9ZZZZ</name>
<dbReference type="AlphaFoldDB" id="A0A1J5PDB0"/>
<dbReference type="EMBL" id="MLJW01004795">
    <property type="protein sequence ID" value="OIQ69318.1"/>
    <property type="molecule type" value="Genomic_DNA"/>
</dbReference>
<reference evidence="1" key="1">
    <citation type="submission" date="2016-10" db="EMBL/GenBank/DDBJ databases">
        <title>Sequence of Gallionella enrichment culture.</title>
        <authorList>
            <person name="Poehlein A."/>
            <person name="Muehling M."/>
            <person name="Daniel R."/>
        </authorList>
    </citation>
    <scope>NUCLEOTIDE SEQUENCE</scope>
</reference>
<accession>A0A1J5PDB0</accession>
<protein>
    <submittedName>
        <fullName evidence="1">Uncharacterized protein</fullName>
    </submittedName>
</protein>
<proteinExistence type="predicted"/>
<sequence>MRSCRGSRLLKKPITGSISVIMRPRTGTPITMVELPATLAIIAPYTARVSMLSVTSACRARSRRRSVVGLSMRTHSVEPSPLMPALRGLSVLGALGSGAWAMRAFQLRNWRSKASLCIHSACQCA</sequence>
<comment type="caution">
    <text evidence="1">The sequence shown here is derived from an EMBL/GenBank/DDBJ whole genome shotgun (WGS) entry which is preliminary data.</text>
</comment>
<organism evidence="1">
    <name type="scientific">mine drainage metagenome</name>
    <dbReference type="NCBI Taxonomy" id="410659"/>
    <lineage>
        <taxon>unclassified sequences</taxon>
        <taxon>metagenomes</taxon>
        <taxon>ecological metagenomes</taxon>
    </lineage>
</organism>